<dbReference type="Gene3D" id="3.40.50.620">
    <property type="entry name" value="HUPs"/>
    <property type="match status" value="1"/>
</dbReference>
<accession>A0ABW3QPJ7</accession>
<evidence type="ECO:0000259" key="8">
    <source>
        <dbReference type="Pfam" id="PF09334"/>
    </source>
</evidence>
<comment type="catalytic activity">
    <reaction evidence="6">
        <text>tRNA(Met) + L-methionine + ATP = L-methionyl-tRNA(Met) + AMP + diphosphate</text>
        <dbReference type="Rhea" id="RHEA:13481"/>
        <dbReference type="Rhea" id="RHEA-COMP:9667"/>
        <dbReference type="Rhea" id="RHEA-COMP:9698"/>
        <dbReference type="ChEBI" id="CHEBI:30616"/>
        <dbReference type="ChEBI" id="CHEBI:33019"/>
        <dbReference type="ChEBI" id="CHEBI:57844"/>
        <dbReference type="ChEBI" id="CHEBI:78442"/>
        <dbReference type="ChEBI" id="CHEBI:78530"/>
        <dbReference type="ChEBI" id="CHEBI:456215"/>
        <dbReference type="EC" id="6.1.1.10"/>
    </reaction>
</comment>
<dbReference type="SUPFAM" id="SSF52374">
    <property type="entry name" value="Nucleotidylyl transferase"/>
    <property type="match status" value="1"/>
</dbReference>
<sequence length="548" mass="60421">MSDQARPAIVIAATPTSNGDLHVGHMAGPYLSGDIYARYLRATGRPVIYTTCTDDSQSYVVSTAHRRGTTPQELVETSTAKIERSLAAMGTLMVGLPPIDDRYRRTVVDFLMELHAAGRFRLRTVRLPYARNAGAYLYDGLVTGTCPVCLTGSCGGACESCGHPNNFDELLDPKYTIDPSDPVVYREHEILVLPMEEYRERLTSYYAARTPRWRPHARQLIGELLAKPLPDIPITIPGTWGIGAPFPETPGQIVYPWVEAMPASIYSTWWTATQLGRNTAGTDEHWRAERGAELVYFHGFDNVYHWGLMDLVMLLAHGDRYITPENNVCNEFYDLDGEKFSTSRNHLIWSADLLAEVPRDLVRFYLALTAPEFQRTNFTRDALAATTTRRLVEPWNALAGSVALALVDVDTSGNLPTTEQGRQRAVAMLKRFRLCYDLPSFSLGRAAETVLVQLARLRALADKVDGRSNGHSPVAPGDLLLEVRTLLACAAPILVDVADDLALQGVDLTIDDEMPQAVPVFRFPTLPAVTESTGSRGALDGVLGGDTR</sequence>
<dbReference type="Gene3D" id="2.20.28.20">
    <property type="entry name" value="Methionyl-tRNA synthetase, Zn-domain"/>
    <property type="match status" value="1"/>
</dbReference>
<dbReference type="GO" id="GO:0016874">
    <property type="term" value="F:ligase activity"/>
    <property type="evidence" value="ECO:0007669"/>
    <property type="project" value="UniProtKB-KW"/>
</dbReference>
<organism evidence="9 10">
    <name type="scientific">Saccharothrix hoggarensis</name>
    <dbReference type="NCBI Taxonomy" id="913853"/>
    <lineage>
        <taxon>Bacteria</taxon>
        <taxon>Bacillati</taxon>
        <taxon>Actinomycetota</taxon>
        <taxon>Actinomycetes</taxon>
        <taxon>Pseudonocardiales</taxon>
        <taxon>Pseudonocardiaceae</taxon>
        <taxon>Saccharothrix</taxon>
    </lineage>
</organism>
<keyword evidence="1 7" id="KW-0436">Ligase</keyword>
<evidence type="ECO:0000256" key="5">
    <source>
        <dbReference type="ARBA" id="ARBA00023146"/>
    </source>
</evidence>
<name>A0ABW3QPJ7_9PSEU</name>
<keyword evidence="2 7" id="KW-0547">Nucleotide-binding</keyword>
<dbReference type="RefSeq" id="WP_380720840.1">
    <property type="nucleotide sequence ID" value="NZ_JBHTLK010000017.1"/>
</dbReference>
<keyword evidence="4 7" id="KW-0648">Protein biosynthesis</keyword>
<dbReference type="InterPro" id="IPR015413">
    <property type="entry name" value="Methionyl/Leucyl_tRNA_Synth"/>
</dbReference>
<feature type="domain" description="Methionyl/Leucyl tRNA synthetase" evidence="8">
    <location>
        <begin position="9"/>
        <end position="396"/>
    </location>
</feature>
<dbReference type="PANTHER" id="PTHR45765:SF1">
    <property type="entry name" value="METHIONINE--TRNA LIGASE, CYTOPLASMIC"/>
    <property type="match status" value="1"/>
</dbReference>
<protein>
    <submittedName>
        <fullName evidence="9">Class I tRNA ligase family protein</fullName>
    </submittedName>
</protein>
<evidence type="ECO:0000256" key="2">
    <source>
        <dbReference type="ARBA" id="ARBA00022741"/>
    </source>
</evidence>
<evidence type="ECO:0000256" key="1">
    <source>
        <dbReference type="ARBA" id="ARBA00022598"/>
    </source>
</evidence>
<evidence type="ECO:0000313" key="9">
    <source>
        <dbReference type="EMBL" id="MFD1146679.1"/>
    </source>
</evidence>
<evidence type="ECO:0000256" key="6">
    <source>
        <dbReference type="ARBA" id="ARBA00047364"/>
    </source>
</evidence>
<dbReference type="EMBL" id="JBHTLK010000017">
    <property type="protein sequence ID" value="MFD1146679.1"/>
    <property type="molecule type" value="Genomic_DNA"/>
</dbReference>
<evidence type="ECO:0000256" key="7">
    <source>
        <dbReference type="RuleBase" id="RU363039"/>
    </source>
</evidence>
<dbReference type="InterPro" id="IPR029038">
    <property type="entry name" value="MetRS_Zn"/>
</dbReference>
<keyword evidence="10" id="KW-1185">Reference proteome</keyword>
<dbReference type="Pfam" id="PF09334">
    <property type="entry name" value="tRNA-synt_1g"/>
    <property type="match status" value="1"/>
</dbReference>
<dbReference type="Proteomes" id="UP001597168">
    <property type="component" value="Unassembled WGS sequence"/>
</dbReference>
<keyword evidence="3 7" id="KW-0067">ATP-binding</keyword>
<gene>
    <name evidence="9" type="ORF">ACFQ3T_06060</name>
</gene>
<comment type="caution">
    <text evidence="9">The sequence shown here is derived from an EMBL/GenBank/DDBJ whole genome shotgun (WGS) entry which is preliminary data.</text>
</comment>
<dbReference type="PROSITE" id="PS00178">
    <property type="entry name" value="AA_TRNA_LIGASE_I"/>
    <property type="match status" value="1"/>
</dbReference>
<dbReference type="PANTHER" id="PTHR45765">
    <property type="entry name" value="METHIONINE--TRNA LIGASE"/>
    <property type="match status" value="1"/>
</dbReference>
<proteinExistence type="inferred from homology"/>
<keyword evidence="5 7" id="KW-0030">Aminoacyl-tRNA synthetase</keyword>
<reference evidence="10" key="1">
    <citation type="journal article" date="2019" name="Int. J. Syst. Evol. Microbiol.">
        <title>The Global Catalogue of Microorganisms (GCM) 10K type strain sequencing project: providing services to taxonomists for standard genome sequencing and annotation.</title>
        <authorList>
            <consortium name="The Broad Institute Genomics Platform"/>
            <consortium name="The Broad Institute Genome Sequencing Center for Infectious Disease"/>
            <person name="Wu L."/>
            <person name="Ma J."/>
        </authorList>
    </citation>
    <scope>NUCLEOTIDE SEQUENCE [LARGE SCALE GENOMIC DNA]</scope>
    <source>
        <strain evidence="10">CCUG 60214</strain>
    </source>
</reference>
<evidence type="ECO:0000256" key="4">
    <source>
        <dbReference type="ARBA" id="ARBA00022917"/>
    </source>
</evidence>
<evidence type="ECO:0000313" key="10">
    <source>
        <dbReference type="Proteomes" id="UP001597168"/>
    </source>
</evidence>
<evidence type="ECO:0000256" key="3">
    <source>
        <dbReference type="ARBA" id="ARBA00022840"/>
    </source>
</evidence>
<comment type="similarity">
    <text evidence="7">Belongs to the class-I aminoacyl-tRNA synthetase family.</text>
</comment>
<dbReference type="InterPro" id="IPR014729">
    <property type="entry name" value="Rossmann-like_a/b/a_fold"/>
</dbReference>
<dbReference type="InterPro" id="IPR023458">
    <property type="entry name" value="Met-tRNA_ligase_1"/>
</dbReference>
<dbReference type="InterPro" id="IPR001412">
    <property type="entry name" value="aa-tRNA-synth_I_CS"/>
</dbReference>